<reference evidence="1 2" key="1">
    <citation type="submission" date="2016-10" db="EMBL/GenBank/DDBJ databases">
        <authorList>
            <person name="de Groot N.N."/>
        </authorList>
    </citation>
    <scope>NUCLEOTIDE SEQUENCE [LARGE SCALE GENOMIC DNA]</scope>
    <source>
        <strain evidence="1 2">IPL20</strain>
    </source>
</reference>
<sequence>MAPRSKMPPLVLIGLTLGPALVIGATLWIVADLVPTCTVEEQERLTSPDGRFDLVIFSRECGQTEANTQAALVPAAEEIPFDAASFYSVAASAALEPAWIDAHAIALTAPTGTAPLRADDTVAGVSVRYR</sequence>
<dbReference type="Proteomes" id="UP000199074">
    <property type="component" value="Unassembled WGS sequence"/>
</dbReference>
<gene>
    <name evidence="1" type="ORF">SAMN05216456_0902</name>
</gene>
<evidence type="ECO:0000313" key="2">
    <source>
        <dbReference type="Proteomes" id="UP000199074"/>
    </source>
</evidence>
<dbReference type="OrthoDB" id="5525900at2"/>
<dbReference type="RefSeq" id="WP_139232482.1">
    <property type="nucleotide sequence ID" value="NZ_FPCK01000001.1"/>
</dbReference>
<name>A0A1I7N5X2_9HYPH</name>
<dbReference type="AlphaFoldDB" id="A0A1I7N5X2"/>
<proteinExistence type="predicted"/>
<protein>
    <submittedName>
        <fullName evidence="1">Uncharacterized protein</fullName>
    </submittedName>
</protein>
<accession>A0A1I7N5X2</accession>
<organism evidence="1 2">
    <name type="scientific">Devosia crocina</name>
    <dbReference type="NCBI Taxonomy" id="429728"/>
    <lineage>
        <taxon>Bacteria</taxon>
        <taxon>Pseudomonadati</taxon>
        <taxon>Pseudomonadota</taxon>
        <taxon>Alphaproteobacteria</taxon>
        <taxon>Hyphomicrobiales</taxon>
        <taxon>Devosiaceae</taxon>
        <taxon>Devosia</taxon>
    </lineage>
</organism>
<evidence type="ECO:0000313" key="1">
    <source>
        <dbReference type="EMBL" id="SFV30050.1"/>
    </source>
</evidence>
<keyword evidence="2" id="KW-1185">Reference proteome</keyword>
<dbReference type="EMBL" id="FPCK01000001">
    <property type="protein sequence ID" value="SFV30050.1"/>
    <property type="molecule type" value="Genomic_DNA"/>
</dbReference>